<proteinExistence type="predicted"/>
<keyword evidence="2" id="KW-0547">Nucleotide-binding</keyword>
<dbReference type="Pfam" id="PF00005">
    <property type="entry name" value="ABC_tran"/>
    <property type="match status" value="1"/>
</dbReference>
<dbReference type="AlphaFoldDB" id="A0A8J8TEN0"/>
<dbReference type="Gene3D" id="3.40.50.300">
    <property type="entry name" value="P-loop containing nucleotide triphosphate hydrolases"/>
    <property type="match status" value="1"/>
</dbReference>
<keyword evidence="3" id="KW-0067">ATP-binding</keyword>
<dbReference type="InterPro" id="IPR027417">
    <property type="entry name" value="P-loop_NTPase"/>
</dbReference>
<feature type="domain" description="ABC transporter" evidence="4">
    <location>
        <begin position="8"/>
        <end position="248"/>
    </location>
</feature>
<reference evidence="5" key="1">
    <citation type="submission" date="2016-03" db="EMBL/GenBank/DDBJ databases">
        <authorList>
            <person name="Borrel G."/>
            <person name="Mccann A."/>
            <person name="O'Toole P.W."/>
        </authorList>
    </citation>
    <scope>NUCLEOTIDE SEQUENCE</scope>
    <source>
        <strain evidence="5">183</strain>
    </source>
</reference>
<evidence type="ECO:0000313" key="5">
    <source>
        <dbReference type="EMBL" id="TQS82080.1"/>
    </source>
</evidence>
<evidence type="ECO:0000256" key="1">
    <source>
        <dbReference type="ARBA" id="ARBA00022448"/>
    </source>
</evidence>
<evidence type="ECO:0000259" key="4">
    <source>
        <dbReference type="PROSITE" id="PS50893"/>
    </source>
</evidence>
<dbReference type="PANTHER" id="PTHR42734">
    <property type="entry name" value="METAL TRANSPORT SYSTEM ATP-BINDING PROTEIN TM_0124-RELATED"/>
    <property type="match status" value="1"/>
</dbReference>
<protein>
    <recommendedName>
        <fullName evidence="4">ABC transporter domain-containing protein</fullName>
    </recommendedName>
</protein>
<dbReference type="GO" id="GO:0005524">
    <property type="term" value="F:ATP binding"/>
    <property type="evidence" value="ECO:0007669"/>
    <property type="project" value="UniProtKB-KW"/>
</dbReference>
<dbReference type="InterPro" id="IPR017871">
    <property type="entry name" value="ABC_transporter-like_CS"/>
</dbReference>
<accession>A0A8J8TEN0</accession>
<keyword evidence="1" id="KW-0813">Transport</keyword>
<evidence type="ECO:0000313" key="6">
    <source>
        <dbReference type="Proteomes" id="UP000752814"/>
    </source>
</evidence>
<sequence>MNVSQALIEMKNVFVRKEDKNILNNINLKIECGERVAILGQNGSGKSSLIKTMTGEYRCDSARNGNVKIYGNELWNIFDIRKAFGIVSNEIQTDFRKDMTAEDAVLSGFFGSIGTNRSQDIDDNMRKKADSALESVCAAQLKGRRLKTFSSGEMRRIIMARALVNDPEALILDEPMNSLDIGGKYLVRRSIEGLADTGHTLIMVTHDPADIGPEFKRIIMIKDGVIIRDGGVDILTNENLSELYGVSVSVYRINERIIAEY</sequence>
<dbReference type="GO" id="GO:0016887">
    <property type="term" value="F:ATP hydrolysis activity"/>
    <property type="evidence" value="ECO:0007669"/>
    <property type="project" value="InterPro"/>
</dbReference>
<dbReference type="InterPro" id="IPR003593">
    <property type="entry name" value="AAA+_ATPase"/>
</dbReference>
<evidence type="ECO:0000256" key="2">
    <source>
        <dbReference type="ARBA" id="ARBA00022741"/>
    </source>
</evidence>
<dbReference type="InterPro" id="IPR003439">
    <property type="entry name" value="ABC_transporter-like_ATP-bd"/>
</dbReference>
<dbReference type="SUPFAM" id="SSF52540">
    <property type="entry name" value="P-loop containing nucleoside triphosphate hydrolases"/>
    <property type="match status" value="1"/>
</dbReference>
<gene>
    <name evidence="5" type="ORF">A3207_08195</name>
</gene>
<dbReference type="EMBL" id="LVVT01000018">
    <property type="protein sequence ID" value="TQS82080.1"/>
    <property type="molecule type" value="Genomic_DNA"/>
</dbReference>
<dbReference type="InterPro" id="IPR050153">
    <property type="entry name" value="Metal_Ion_Import_ABC"/>
</dbReference>
<name>A0A8J8TEN0_9ARCH</name>
<comment type="caution">
    <text evidence="5">The sequence shown here is derived from an EMBL/GenBank/DDBJ whole genome shotgun (WGS) entry which is preliminary data.</text>
</comment>
<organism evidence="5 6">
    <name type="scientific">Candidatus Methanomassiliicoccus intestinalis</name>
    <dbReference type="NCBI Taxonomy" id="1406512"/>
    <lineage>
        <taxon>Archaea</taxon>
        <taxon>Methanobacteriati</taxon>
        <taxon>Thermoplasmatota</taxon>
        <taxon>Thermoplasmata</taxon>
        <taxon>Methanomassiliicoccales</taxon>
        <taxon>Methanomassiliicoccaceae</taxon>
        <taxon>Methanomassiliicoccus</taxon>
    </lineage>
</organism>
<dbReference type="PROSITE" id="PS50893">
    <property type="entry name" value="ABC_TRANSPORTER_2"/>
    <property type="match status" value="1"/>
</dbReference>
<dbReference type="SMART" id="SM00382">
    <property type="entry name" value="AAA"/>
    <property type="match status" value="1"/>
</dbReference>
<dbReference type="PROSITE" id="PS00211">
    <property type="entry name" value="ABC_TRANSPORTER_1"/>
    <property type="match status" value="1"/>
</dbReference>
<evidence type="ECO:0000256" key="3">
    <source>
        <dbReference type="ARBA" id="ARBA00022840"/>
    </source>
</evidence>
<dbReference type="Proteomes" id="UP000752814">
    <property type="component" value="Unassembled WGS sequence"/>
</dbReference>